<dbReference type="STRING" id="1526571.AT746_14965"/>
<organism evidence="6 7">
    <name type="scientific">Lacimicrobium alkaliphilum</name>
    <dbReference type="NCBI Taxonomy" id="1526571"/>
    <lineage>
        <taxon>Bacteria</taxon>
        <taxon>Pseudomonadati</taxon>
        <taxon>Pseudomonadota</taxon>
        <taxon>Gammaproteobacteria</taxon>
        <taxon>Alteromonadales</taxon>
        <taxon>Alteromonadaceae</taxon>
        <taxon>Lacimicrobium</taxon>
    </lineage>
</organism>
<keyword evidence="2" id="KW-0238">DNA-binding</keyword>
<dbReference type="InterPro" id="IPR009061">
    <property type="entry name" value="DNA-bd_dom_put_sf"/>
</dbReference>
<dbReference type="SUPFAM" id="SSF46955">
    <property type="entry name" value="Putative DNA-binding domain"/>
    <property type="match status" value="1"/>
</dbReference>
<dbReference type="InterPro" id="IPR000551">
    <property type="entry name" value="MerR-type_HTH_dom"/>
</dbReference>
<gene>
    <name evidence="6" type="ORF">AT746_14965</name>
</gene>
<dbReference type="PROSITE" id="PS50937">
    <property type="entry name" value="HTH_MERR_2"/>
    <property type="match status" value="1"/>
</dbReference>
<evidence type="ECO:0000313" key="6">
    <source>
        <dbReference type="EMBL" id="ALT00493.1"/>
    </source>
</evidence>
<name>A0A0U2ZQI0_9ALTE</name>
<dbReference type="GO" id="GO:0003700">
    <property type="term" value="F:DNA-binding transcription factor activity"/>
    <property type="evidence" value="ECO:0007669"/>
    <property type="project" value="InterPro"/>
</dbReference>
<feature type="domain" description="HTH merR-type" evidence="5">
    <location>
        <begin position="1"/>
        <end position="69"/>
    </location>
</feature>
<evidence type="ECO:0000256" key="1">
    <source>
        <dbReference type="ARBA" id="ARBA00023015"/>
    </source>
</evidence>
<dbReference type="SMART" id="SM00422">
    <property type="entry name" value="HTH_MERR"/>
    <property type="match status" value="1"/>
</dbReference>
<dbReference type="KEGG" id="lal:AT746_14965"/>
<dbReference type="Gene3D" id="1.10.1660.10">
    <property type="match status" value="1"/>
</dbReference>
<dbReference type="InterPro" id="IPR047057">
    <property type="entry name" value="MerR_fam"/>
</dbReference>
<dbReference type="OrthoDB" id="9808480at2"/>
<dbReference type="Pfam" id="PF13411">
    <property type="entry name" value="MerR_1"/>
    <property type="match status" value="1"/>
</dbReference>
<evidence type="ECO:0000259" key="5">
    <source>
        <dbReference type="PROSITE" id="PS50937"/>
    </source>
</evidence>
<keyword evidence="3" id="KW-0804">Transcription</keyword>
<evidence type="ECO:0000256" key="4">
    <source>
        <dbReference type="SAM" id="Coils"/>
    </source>
</evidence>
<reference evidence="6 7" key="1">
    <citation type="submission" date="2015-12" db="EMBL/GenBank/DDBJ databases">
        <title>Complete genome of Lacimicrobium alkaliphilum KCTC 32984.</title>
        <authorList>
            <person name="Kim S.-G."/>
            <person name="Lee Y.-J."/>
        </authorList>
    </citation>
    <scope>NUCLEOTIDE SEQUENCE [LARGE SCALE GENOMIC DNA]</scope>
    <source>
        <strain evidence="6 7">YelD216</strain>
    </source>
</reference>
<dbReference type="GO" id="GO:0003677">
    <property type="term" value="F:DNA binding"/>
    <property type="evidence" value="ECO:0007669"/>
    <property type="project" value="UniProtKB-KW"/>
</dbReference>
<evidence type="ECO:0000256" key="2">
    <source>
        <dbReference type="ARBA" id="ARBA00023125"/>
    </source>
</evidence>
<evidence type="ECO:0000313" key="7">
    <source>
        <dbReference type="Proteomes" id="UP000068447"/>
    </source>
</evidence>
<keyword evidence="7" id="KW-1185">Reference proteome</keyword>
<keyword evidence="1" id="KW-0805">Transcription regulation</keyword>
<dbReference type="Proteomes" id="UP000068447">
    <property type="component" value="Chromosome"/>
</dbReference>
<dbReference type="AlphaFoldDB" id="A0A0U2ZQI0"/>
<dbReference type="PRINTS" id="PR00040">
    <property type="entry name" value="HTHMERR"/>
</dbReference>
<evidence type="ECO:0000256" key="3">
    <source>
        <dbReference type="ARBA" id="ARBA00023163"/>
    </source>
</evidence>
<dbReference type="CDD" id="cd04787">
    <property type="entry name" value="HTH_HMRTR_unk"/>
    <property type="match status" value="1"/>
</dbReference>
<protein>
    <submittedName>
        <fullName evidence="6">MerR family transcriptional regulator</fullName>
    </submittedName>
</protein>
<dbReference type="PANTHER" id="PTHR30204:SF94">
    <property type="entry name" value="HEAVY METAL-DEPENDENT TRANSCRIPTIONAL REGULATOR HI_0293-RELATED"/>
    <property type="match status" value="1"/>
</dbReference>
<dbReference type="PANTHER" id="PTHR30204">
    <property type="entry name" value="REDOX-CYCLING DRUG-SENSING TRANSCRIPTIONAL ACTIVATOR SOXR"/>
    <property type="match status" value="1"/>
</dbReference>
<keyword evidence="4" id="KW-0175">Coiled coil</keyword>
<dbReference type="EMBL" id="CP013650">
    <property type="protein sequence ID" value="ALT00493.1"/>
    <property type="molecule type" value="Genomic_DNA"/>
</dbReference>
<sequence length="145" mass="17017">MKVIELARYLQITADTVRFYTRIGILKPLRNRSNGYREYNQSDIARMRFALNARQLGFSVDDIQQLLTTADKKASPCPVARRLIVQRLEETEQRFSEMSQLRQRMKQAVEQWQQKPDKAPTGSTICHLIEDFSRQLNQQSMPNQE</sequence>
<proteinExistence type="predicted"/>
<accession>A0A0U2ZQI0</accession>
<feature type="coiled-coil region" evidence="4">
    <location>
        <begin position="88"/>
        <end position="115"/>
    </location>
</feature>